<dbReference type="SUPFAM" id="SSF57535">
    <property type="entry name" value="Complement control module/SCR domain"/>
    <property type="match status" value="1"/>
</dbReference>
<dbReference type="AlphaFoldDB" id="A0A6J0TAE3"/>
<evidence type="ECO:0000256" key="7">
    <source>
        <dbReference type="ARBA" id="ARBA00022542"/>
    </source>
</evidence>
<evidence type="ECO:0000256" key="3">
    <source>
        <dbReference type="ARBA" id="ARBA00014396"/>
    </source>
</evidence>
<comment type="similarity">
    <text evidence="2">Belongs to the peptidase S1 family. Snake venom subfamily.</text>
</comment>
<evidence type="ECO:0000256" key="5">
    <source>
        <dbReference type="ARBA" id="ARBA00022525"/>
    </source>
</evidence>
<keyword evidence="7" id="KW-0721">Serine protease homolog</keyword>
<dbReference type="InterPro" id="IPR043504">
    <property type="entry name" value="Peptidase_S1_PA_chymotrypsin"/>
</dbReference>
<evidence type="ECO:0000256" key="11">
    <source>
        <dbReference type="ARBA" id="ARBA00023157"/>
    </source>
</evidence>
<evidence type="ECO:0000256" key="6">
    <source>
        <dbReference type="ARBA" id="ARBA00022529"/>
    </source>
</evidence>
<dbReference type="SUPFAM" id="SSF50494">
    <property type="entry name" value="Trypsin-like serine proteases"/>
    <property type="match status" value="1"/>
</dbReference>
<dbReference type="SMART" id="SM00020">
    <property type="entry name" value="Tryp_SPc"/>
    <property type="match status" value="1"/>
</dbReference>
<name>A0A6J0TAE3_9SAUR</name>
<reference evidence="18" key="1">
    <citation type="submission" date="2025-08" db="UniProtKB">
        <authorList>
            <consortium name="RefSeq"/>
        </authorList>
    </citation>
    <scope>IDENTIFICATION</scope>
</reference>
<dbReference type="Proteomes" id="UP001652642">
    <property type="component" value="Chromosome 10"/>
</dbReference>
<dbReference type="RefSeq" id="XP_020643950.2">
    <property type="nucleotide sequence ID" value="XM_020788291.2"/>
</dbReference>
<evidence type="ECO:0000256" key="9">
    <source>
        <dbReference type="ARBA" id="ARBA00022862"/>
    </source>
</evidence>
<feature type="signal peptide" evidence="15">
    <location>
        <begin position="1"/>
        <end position="23"/>
    </location>
</feature>
<evidence type="ECO:0000256" key="15">
    <source>
        <dbReference type="SAM" id="SignalP"/>
    </source>
</evidence>
<dbReference type="InterPro" id="IPR009003">
    <property type="entry name" value="Peptidase_S1_PA"/>
</dbReference>
<keyword evidence="4" id="KW-0011">Acute phase</keyword>
<evidence type="ECO:0000256" key="12">
    <source>
        <dbReference type="ARBA" id="ARBA00023227"/>
    </source>
</evidence>
<feature type="domain" description="Peptidase S1" evidence="16">
    <location>
        <begin position="99"/>
        <end position="334"/>
    </location>
</feature>
<dbReference type="GO" id="GO:0031638">
    <property type="term" value="P:zymogen activation"/>
    <property type="evidence" value="ECO:0007669"/>
    <property type="project" value="TreeGrafter"/>
</dbReference>
<dbReference type="InterPro" id="IPR001314">
    <property type="entry name" value="Peptidase_S1A"/>
</dbReference>
<evidence type="ECO:0000256" key="1">
    <source>
        <dbReference type="ARBA" id="ARBA00004613"/>
    </source>
</evidence>
<evidence type="ECO:0000256" key="13">
    <source>
        <dbReference type="ARBA" id="ARBA00025619"/>
    </source>
</evidence>
<feature type="chain" id="PRO_5047434995" description="Haptoglobin" evidence="15">
    <location>
        <begin position="24"/>
        <end position="336"/>
    </location>
</feature>
<dbReference type="GO" id="GO:0004252">
    <property type="term" value="F:serine-type endopeptidase activity"/>
    <property type="evidence" value="ECO:0007669"/>
    <property type="project" value="InterPro"/>
</dbReference>
<keyword evidence="12" id="KW-0351">Hemoglobin-binding</keyword>
<evidence type="ECO:0000313" key="17">
    <source>
        <dbReference type="Proteomes" id="UP001652642"/>
    </source>
</evidence>
<keyword evidence="8" id="KW-0768">Sushi</keyword>
<dbReference type="PROSITE" id="PS50240">
    <property type="entry name" value="TRYPSIN_DOM"/>
    <property type="match status" value="1"/>
</dbReference>
<keyword evidence="10" id="KW-0044">Antibiotic</keyword>
<dbReference type="InterPro" id="IPR000436">
    <property type="entry name" value="Sushi_SCR_CCP_dom"/>
</dbReference>
<dbReference type="PANTHER" id="PTHR24255:SF27">
    <property type="entry name" value="HAPTOGLOBIN-RELATED PROTEIN"/>
    <property type="match status" value="1"/>
</dbReference>
<keyword evidence="11" id="KW-1015">Disulfide bond</keyword>
<dbReference type="GO" id="GO:0042742">
    <property type="term" value="P:defense response to bacterium"/>
    <property type="evidence" value="ECO:0007669"/>
    <property type="project" value="UniProtKB-KW"/>
</dbReference>
<accession>A0A6J0TAE3</accession>
<dbReference type="PANTHER" id="PTHR24255">
    <property type="entry name" value="COMPLEMENT COMPONENT 1, S SUBCOMPONENT-RELATED"/>
    <property type="match status" value="1"/>
</dbReference>
<evidence type="ECO:0000256" key="10">
    <source>
        <dbReference type="ARBA" id="ARBA00023022"/>
    </source>
</evidence>
<dbReference type="InterPro" id="IPR001254">
    <property type="entry name" value="Trypsin_dom"/>
</dbReference>
<dbReference type="GO" id="GO:0072562">
    <property type="term" value="C:blood microparticle"/>
    <property type="evidence" value="ECO:0007669"/>
    <property type="project" value="TreeGrafter"/>
</dbReference>
<keyword evidence="5" id="KW-0964">Secreted</keyword>
<gene>
    <name evidence="18" type="primary">LOC110076274</name>
</gene>
<dbReference type="Gene3D" id="2.10.70.10">
    <property type="entry name" value="Complement Module, domain 1"/>
    <property type="match status" value="1"/>
</dbReference>
<protein>
    <recommendedName>
        <fullName evidence="3">Haptoglobin</fullName>
    </recommendedName>
</protein>
<keyword evidence="15" id="KW-0732">Signal</keyword>
<comment type="subcellular location">
    <subcellularLocation>
        <location evidence="1">Secreted</location>
    </subcellularLocation>
</comment>
<dbReference type="KEGG" id="pvt:110076274"/>
<dbReference type="CDD" id="cd00190">
    <property type="entry name" value="Tryp_SPc"/>
    <property type="match status" value="1"/>
</dbReference>
<keyword evidence="17" id="KW-1185">Reference proteome</keyword>
<keyword evidence="9" id="KW-0049">Antioxidant</keyword>
<evidence type="ECO:0000256" key="8">
    <source>
        <dbReference type="ARBA" id="ARBA00022659"/>
    </source>
</evidence>
<evidence type="ECO:0000256" key="14">
    <source>
        <dbReference type="ARBA" id="ARBA00046627"/>
    </source>
</evidence>
<comment type="function">
    <text evidence="13">As a result of hemolysis, hemoglobin is found to accumulate in the kidney and is secreted in the urine. Haptoglobin captures, and combines with free plasma hemoglobin to allow hepatic recycling of heme iron and to prevent kidney damage. Haptoglobin also acts as an antioxidant, has antibacterial activity and plays a role in modulating many aspects of the acute phase response. Hemoglobin/haptoglobin complexes are rapidly cleared by the macrophage CD163 scavenger receptor expressed on the surface of liver Kupfer cells through an endocytic lysosomal degradation pathway.</text>
</comment>
<evidence type="ECO:0000256" key="2">
    <source>
        <dbReference type="ARBA" id="ARBA00009228"/>
    </source>
</evidence>
<evidence type="ECO:0000259" key="16">
    <source>
        <dbReference type="PROSITE" id="PS50240"/>
    </source>
</evidence>
<dbReference type="CDD" id="cd00033">
    <property type="entry name" value="CCP"/>
    <property type="match status" value="1"/>
</dbReference>
<proteinExistence type="inferred from homology"/>
<comment type="subunit">
    <text evidence="14">Tetramer of two alpha and two beta chains; disulfide-linked. The hemoglobin/haptoglobin complex is composed of a haptoglobin dimer bound to two hemoglobin alpha-beta dimers. Interacts with CD163. Interacts with ERGIC3.</text>
</comment>
<evidence type="ECO:0000256" key="4">
    <source>
        <dbReference type="ARBA" id="ARBA00022486"/>
    </source>
</evidence>
<dbReference type="GO" id="GO:0016209">
    <property type="term" value="F:antioxidant activity"/>
    <property type="evidence" value="ECO:0007669"/>
    <property type="project" value="UniProtKB-KW"/>
</dbReference>
<dbReference type="Pfam" id="PF00089">
    <property type="entry name" value="Trypsin"/>
    <property type="match status" value="1"/>
</dbReference>
<dbReference type="InterPro" id="IPR035976">
    <property type="entry name" value="Sushi/SCR/CCP_sf"/>
</dbReference>
<dbReference type="GeneID" id="110076274"/>
<sequence length="336" mass="36915">MVALGAALIWGAAVLLSGGGCVTVPTLGTCPLPQEIEHGRIVQLVRFECDPFYQLRGPGKGLYQCDQWQQASEGEKSKLPICEPVCGRPKSPARPLQRIIGGFMAARNNFPWQMKLVTRHNRTTGATLISDQWLLTTGRNLYLNHSAKARPEEIALTLRLFLGNGESAGPVDRIVLHPGFPEEVDLALLRLQRKVPIGEAVMPICLPQKNYIEPGRVGFIAGWGRNVLMEHPTSLRYVQLPVVDQEICMAYYAGQGKDAVKPLLGNYTFCAGMSRFREDTCYGDAGGAFTVQDPDDDTWYAAGILSFDKTCSTAKYGVYVRVLGLVDWIQETLAAA</sequence>
<organism evidence="17 18">
    <name type="scientific">Pogona vitticeps</name>
    <name type="common">central bearded dragon</name>
    <dbReference type="NCBI Taxonomy" id="103695"/>
    <lineage>
        <taxon>Eukaryota</taxon>
        <taxon>Metazoa</taxon>
        <taxon>Chordata</taxon>
        <taxon>Craniata</taxon>
        <taxon>Vertebrata</taxon>
        <taxon>Euteleostomi</taxon>
        <taxon>Lepidosauria</taxon>
        <taxon>Squamata</taxon>
        <taxon>Bifurcata</taxon>
        <taxon>Unidentata</taxon>
        <taxon>Episquamata</taxon>
        <taxon>Toxicofera</taxon>
        <taxon>Iguania</taxon>
        <taxon>Acrodonta</taxon>
        <taxon>Agamidae</taxon>
        <taxon>Amphibolurinae</taxon>
        <taxon>Pogona</taxon>
    </lineage>
</organism>
<dbReference type="GO" id="GO:0006953">
    <property type="term" value="P:acute-phase response"/>
    <property type="evidence" value="ECO:0007669"/>
    <property type="project" value="UniProtKB-KW"/>
</dbReference>
<dbReference type="OrthoDB" id="9985152at2759"/>
<evidence type="ECO:0000313" key="18">
    <source>
        <dbReference type="RefSeq" id="XP_020643950.2"/>
    </source>
</evidence>
<dbReference type="PRINTS" id="PR00722">
    <property type="entry name" value="CHYMOTRYPSIN"/>
</dbReference>
<keyword evidence="6" id="KW-0929">Antimicrobial</keyword>
<dbReference type="InParanoid" id="A0A6J0TAE3"/>
<dbReference type="Gene3D" id="2.40.10.10">
    <property type="entry name" value="Trypsin-like serine proteases"/>
    <property type="match status" value="2"/>
</dbReference>
<dbReference type="GO" id="GO:0030492">
    <property type="term" value="F:hemoglobin binding"/>
    <property type="evidence" value="ECO:0007669"/>
    <property type="project" value="UniProtKB-KW"/>
</dbReference>